<dbReference type="PANTHER" id="PTHR14150">
    <property type="entry name" value="U3 SMALL NUCLEOLAR RNA-ASSOCIATED PROTEIN 14"/>
    <property type="match status" value="1"/>
</dbReference>
<evidence type="ECO:0000256" key="3">
    <source>
        <dbReference type="ARBA" id="ARBA00023242"/>
    </source>
</evidence>
<feature type="compositionally biased region" description="Basic and acidic residues" evidence="4">
    <location>
        <begin position="150"/>
        <end position="163"/>
    </location>
</feature>
<feature type="compositionally biased region" description="Polar residues" evidence="4">
    <location>
        <begin position="72"/>
        <end position="86"/>
    </location>
</feature>
<organism evidence="5 6">
    <name type="scientific">Puccinia graminis f. sp. tritici</name>
    <dbReference type="NCBI Taxonomy" id="56615"/>
    <lineage>
        <taxon>Eukaryota</taxon>
        <taxon>Fungi</taxon>
        <taxon>Dikarya</taxon>
        <taxon>Basidiomycota</taxon>
        <taxon>Pucciniomycotina</taxon>
        <taxon>Pucciniomycetes</taxon>
        <taxon>Pucciniales</taxon>
        <taxon>Pucciniaceae</taxon>
        <taxon>Puccinia</taxon>
    </lineage>
</organism>
<feature type="compositionally biased region" description="Basic and acidic residues" evidence="4">
    <location>
        <begin position="544"/>
        <end position="565"/>
    </location>
</feature>
<keyword evidence="6" id="KW-1185">Reference proteome</keyword>
<accession>A0A5B0QVL0</accession>
<comment type="subcellular location">
    <subcellularLocation>
        <location evidence="1">Nucleus</location>
        <location evidence="1">Nucleolus</location>
    </subcellularLocation>
</comment>
<feature type="region of interest" description="Disordered" evidence="4">
    <location>
        <begin position="122"/>
        <end position="295"/>
    </location>
</feature>
<comment type="caution">
    <text evidence="5">The sequence shown here is derived from an EMBL/GenBank/DDBJ whole genome shotgun (WGS) entry which is preliminary data.</text>
</comment>
<evidence type="ECO:0000256" key="4">
    <source>
        <dbReference type="SAM" id="MobiDB-lite"/>
    </source>
</evidence>
<feature type="compositionally biased region" description="Basic and acidic residues" evidence="4">
    <location>
        <begin position="273"/>
        <end position="291"/>
    </location>
</feature>
<dbReference type="AlphaFoldDB" id="A0A5B0QVL0"/>
<feature type="region of interest" description="Disordered" evidence="4">
    <location>
        <begin position="1"/>
        <end position="108"/>
    </location>
</feature>
<dbReference type="InterPro" id="IPR006709">
    <property type="entry name" value="SSU_processome_Utp14"/>
</dbReference>
<feature type="compositionally biased region" description="Acidic residues" evidence="4">
    <location>
        <begin position="134"/>
        <end position="149"/>
    </location>
</feature>
<gene>
    <name evidence="5" type="ORF">PGT21_004156</name>
</gene>
<feature type="region of interest" description="Disordered" evidence="4">
    <location>
        <begin position="731"/>
        <end position="792"/>
    </location>
</feature>
<feature type="compositionally biased region" description="Basic and acidic residues" evidence="4">
    <location>
        <begin position="228"/>
        <end position="245"/>
    </location>
</feature>
<evidence type="ECO:0000256" key="1">
    <source>
        <dbReference type="ARBA" id="ARBA00004604"/>
    </source>
</evidence>
<dbReference type="Pfam" id="PF04615">
    <property type="entry name" value="Utp14"/>
    <property type="match status" value="1"/>
</dbReference>
<name>A0A5B0QVL0_PUCGR</name>
<evidence type="ECO:0008006" key="7">
    <source>
        <dbReference type="Google" id="ProtNLM"/>
    </source>
</evidence>
<keyword evidence="3" id="KW-0539">Nucleus</keyword>
<protein>
    <recommendedName>
        <fullName evidence="7">U3 small nucleolar RNA-associated protein 14</fullName>
    </recommendedName>
</protein>
<dbReference type="GO" id="GO:0006364">
    <property type="term" value="P:rRNA processing"/>
    <property type="evidence" value="ECO:0007669"/>
    <property type="project" value="InterPro"/>
</dbReference>
<evidence type="ECO:0000313" key="5">
    <source>
        <dbReference type="EMBL" id="KAA1117342.1"/>
    </source>
</evidence>
<feature type="region of interest" description="Disordered" evidence="4">
    <location>
        <begin position="692"/>
        <end position="718"/>
    </location>
</feature>
<sequence length="1062" mass="117975">MFRSARQGRQGKNNSNNNSNNNKRSNSKTTHQHLNEPTKPKQGSSSTKKSKQSTGNSKGDRIDEDHQFYDYQANSQSTGKRLTANQIDDHRLTGTRPSKGDDQEDLEIDDLARIESLVERCQQENDEGFGFVNSDDDESIDSDEADGELDQPKRKPKQLDHQKNKLGKRPNAKVRFEESETSSLSDGSEEETDLDQDEFIDASTMLDIGADSDHAFSDEEDGMNGSENSDRSSQRDNSEDRKIDLDELEDDEESRLNHLAKIVDNLDSLTAQKRKENSLDNSTDHPSDGPTKRRKLLPVQIESRTEGEILPSMSAGGMIDEQASSRVNLEDLLSNLSSTPGISELKKSLKPLITSNKSSKAGPIPAPLETRRQQQIERQAAYELTKKEMSKWDETTKLAKGLTGRNSDGKNRFVVPSNQISTADKEPDATRWNMHFNPLNNLESQVVGLIESSQITSKKLVQEENDQLISQGTLPEQIREKVLESKMARELMFRAERKAKRVAKIKSKAFRRIRKKEKQRKSISGVGGAEADMDFIQELDDIDGGDRVQTKTEEMELERARERASLKHSNQGKWAKKVAGLKGLGGDTNTAIQERIRREELLKKKISGRQGSDDSEDGSDSESDFDSDAEDDVDAIRAHALKQLGQIDSKRQNSDDEPPLKGLFAMKFMQNAMAVKERKAEEARLELHQQLLDDQQDRSGAEEEDLNGGMKVQGNPGRLVFNPEVCRQIIGPSTADDDATTSDQDTSTHPAPSRTTKTSGSHLRVMAVGDRLPTDGISNPSKSIPNRAGTEAESNPWLVALDSTTKGGTISRIKDLNPNSGKNADSVDVVAEKAKLKAEKRKRKQTTERELATEDAKVDLDFNAFLGGKSEGVGANALQNMQDQGDEDAAEDAMIRQGQTDSQGRSAFQQRELVKQAFADDGVVAQFVEEKRKQIEKEAPKEVDVTLPGWGDWVGKGGKKAKHSKKFVKKVSGVEPSKRQDAGKQNVIILEGKSTKHNGSKKLNKYQLKDLPFPYTNRHQLELNLGHSIGPEFNSRLAHRHLTRPDVLSTPGVVIQPADKPV</sequence>
<reference evidence="5 6" key="1">
    <citation type="submission" date="2019-05" db="EMBL/GenBank/DDBJ databases">
        <title>Emergence of the Ug99 lineage of the wheat stem rust pathogen through somatic hybridization.</title>
        <authorList>
            <person name="Li F."/>
            <person name="Upadhyaya N.M."/>
            <person name="Sperschneider J."/>
            <person name="Matny O."/>
            <person name="Nguyen-Phuc H."/>
            <person name="Mago R."/>
            <person name="Raley C."/>
            <person name="Miller M.E."/>
            <person name="Silverstein K.A.T."/>
            <person name="Henningsen E."/>
            <person name="Hirsch C.D."/>
            <person name="Visser B."/>
            <person name="Pretorius Z.A."/>
            <person name="Steffenson B.J."/>
            <person name="Schwessinger B."/>
            <person name="Dodds P.N."/>
            <person name="Figueroa M."/>
        </authorList>
    </citation>
    <scope>NUCLEOTIDE SEQUENCE [LARGE SCALE GENOMIC DNA]</scope>
    <source>
        <strain evidence="5">21-0</strain>
    </source>
</reference>
<dbReference type="Proteomes" id="UP000324748">
    <property type="component" value="Unassembled WGS sequence"/>
</dbReference>
<feature type="compositionally biased region" description="Polar residues" evidence="4">
    <location>
        <begin position="749"/>
        <end position="761"/>
    </location>
</feature>
<dbReference type="OrthoDB" id="277439at2759"/>
<proteinExistence type="predicted"/>
<feature type="region of interest" description="Disordered" evidence="4">
    <location>
        <begin position="544"/>
        <end position="571"/>
    </location>
</feature>
<dbReference type="GO" id="GO:0032040">
    <property type="term" value="C:small-subunit processome"/>
    <property type="evidence" value="ECO:0007669"/>
    <property type="project" value="InterPro"/>
</dbReference>
<evidence type="ECO:0000256" key="2">
    <source>
        <dbReference type="ARBA" id="ARBA00022553"/>
    </source>
</evidence>
<feature type="compositionally biased region" description="Acidic residues" evidence="4">
    <location>
        <begin position="613"/>
        <end position="633"/>
    </location>
</feature>
<feature type="region of interest" description="Disordered" evidence="4">
    <location>
        <begin position="603"/>
        <end position="659"/>
    </location>
</feature>
<evidence type="ECO:0000313" key="6">
    <source>
        <dbReference type="Proteomes" id="UP000324748"/>
    </source>
</evidence>
<dbReference type="EMBL" id="VSWC01000002">
    <property type="protein sequence ID" value="KAA1117342.1"/>
    <property type="molecule type" value="Genomic_DNA"/>
</dbReference>
<dbReference type="PANTHER" id="PTHR14150:SF12">
    <property type="entry name" value="U3 SMALL NUCLEOLAR RNA-ASSOCIATED PROTEIN 14 HOMOLOG A"/>
    <property type="match status" value="1"/>
</dbReference>
<feature type="compositionally biased region" description="Low complexity" evidence="4">
    <location>
        <begin position="12"/>
        <end position="28"/>
    </location>
</feature>
<feature type="compositionally biased region" description="Low complexity" evidence="4">
    <location>
        <begin position="40"/>
        <end position="57"/>
    </location>
</feature>
<feature type="compositionally biased region" description="Basic and acidic residues" evidence="4">
    <location>
        <begin position="58"/>
        <end position="68"/>
    </location>
</feature>
<feature type="compositionally biased region" description="Acidic residues" evidence="4">
    <location>
        <begin position="187"/>
        <end position="200"/>
    </location>
</feature>
<keyword evidence="2" id="KW-0597">Phosphoprotein</keyword>